<accession>U1RQR8</accession>
<gene>
    <name evidence="1" type="ORF">HMPREF1549_00333</name>
</gene>
<dbReference type="HOGENOM" id="CLU_2611403_0_0_11"/>
<organism evidence="1 2">
    <name type="scientific">Actinomyces johnsonii F0510</name>
    <dbReference type="NCBI Taxonomy" id="1227262"/>
    <lineage>
        <taxon>Bacteria</taxon>
        <taxon>Bacillati</taxon>
        <taxon>Actinomycetota</taxon>
        <taxon>Actinomycetes</taxon>
        <taxon>Actinomycetales</taxon>
        <taxon>Actinomycetaceae</taxon>
        <taxon>Actinomyces</taxon>
    </lineage>
</organism>
<dbReference type="Proteomes" id="UP000016498">
    <property type="component" value="Unassembled WGS sequence"/>
</dbReference>
<dbReference type="AlphaFoldDB" id="U1RQR8"/>
<feature type="non-terminal residue" evidence="1">
    <location>
        <position position="1"/>
    </location>
</feature>
<sequence length="78" mass="7433">AALGALVAGGAEESAVGVSAGGFVGCSATTSSLGLGAGPSAMAAGLTSPMSVTAVSVPIRDRQECFIIASSRAWSSFV</sequence>
<reference evidence="1 2" key="1">
    <citation type="submission" date="2013-06" db="EMBL/GenBank/DDBJ databases">
        <authorList>
            <person name="Weinstock G."/>
            <person name="Sodergren E."/>
            <person name="Lobos E.A."/>
            <person name="Fulton L."/>
            <person name="Fulton R."/>
            <person name="Courtney L."/>
            <person name="Fronick C."/>
            <person name="O'Laughlin M."/>
            <person name="Godfrey J."/>
            <person name="Wilson R.M."/>
            <person name="Miner T."/>
            <person name="Farmer C."/>
            <person name="Delehaunty K."/>
            <person name="Cordes M."/>
            <person name="Minx P."/>
            <person name="Tomlinson C."/>
            <person name="Chen J."/>
            <person name="Wollam A."/>
            <person name="Pepin K.H."/>
            <person name="Bhonagiri V."/>
            <person name="Zhang X."/>
            <person name="Warren W."/>
            <person name="Mitreva M."/>
            <person name="Mardis E.R."/>
            <person name="Wilson R.K."/>
        </authorList>
    </citation>
    <scope>NUCLEOTIDE SEQUENCE [LARGE SCALE GENOMIC DNA]</scope>
    <source>
        <strain evidence="1 2">F0510</strain>
    </source>
</reference>
<proteinExistence type="predicted"/>
<dbReference type="EMBL" id="AWSD01000037">
    <property type="protein sequence ID" value="ERH22003.1"/>
    <property type="molecule type" value="Genomic_DNA"/>
</dbReference>
<evidence type="ECO:0000313" key="2">
    <source>
        <dbReference type="Proteomes" id="UP000016498"/>
    </source>
</evidence>
<protein>
    <submittedName>
        <fullName evidence="1">Uncharacterized protein</fullName>
    </submittedName>
</protein>
<evidence type="ECO:0000313" key="1">
    <source>
        <dbReference type="EMBL" id="ERH22003.1"/>
    </source>
</evidence>
<name>U1RQR8_9ACTO</name>
<comment type="caution">
    <text evidence="1">The sequence shown here is derived from an EMBL/GenBank/DDBJ whole genome shotgun (WGS) entry which is preliminary data.</text>
</comment>